<evidence type="ECO:0000313" key="1">
    <source>
        <dbReference type="EMBL" id="KUJ79036.1"/>
    </source>
</evidence>
<accession>A0A0X3TWW3</accession>
<dbReference type="EMBL" id="LQBP01000005">
    <property type="protein sequence ID" value="KUJ79036.1"/>
    <property type="molecule type" value="Genomic_DNA"/>
</dbReference>
<proteinExistence type="predicted"/>
<reference evidence="2" key="1">
    <citation type="submission" date="2015-12" db="EMBL/GenBank/DDBJ databases">
        <authorList>
            <person name="Zhang G."/>
            <person name="Stingl U."/>
        </authorList>
    </citation>
    <scope>NUCLEOTIDE SEQUENCE [LARGE SCALE GENOMIC DNA]</scope>
    <source>
        <strain evidence="2">ZGT108</strain>
    </source>
</reference>
<keyword evidence="2" id="KW-1185">Reference proteome</keyword>
<evidence type="ECO:0000313" key="2">
    <source>
        <dbReference type="Proteomes" id="UP000053690"/>
    </source>
</evidence>
<sequence length="66" mass="7253">MVMSPRFNAPNLSRGPGLSSKINGKFLGAVHWVGAVTHGAEGSYLSYVFLFALRLRRYNGSIWALL</sequence>
<protein>
    <submittedName>
        <fullName evidence="1">Uncharacterized protein</fullName>
    </submittedName>
</protein>
<dbReference type="Proteomes" id="UP000053690">
    <property type="component" value="Unassembled WGS sequence"/>
</dbReference>
<dbReference type="AlphaFoldDB" id="A0A0X3TWW3"/>
<organism evidence="1 2">
    <name type="scientific">Ruegeria profundi</name>
    <dbReference type="NCBI Taxonomy" id="1685378"/>
    <lineage>
        <taxon>Bacteria</taxon>
        <taxon>Pseudomonadati</taxon>
        <taxon>Pseudomonadota</taxon>
        <taxon>Alphaproteobacteria</taxon>
        <taxon>Rhodobacterales</taxon>
        <taxon>Roseobacteraceae</taxon>
        <taxon>Ruegeria</taxon>
    </lineage>
</organism>
<comment type="caution">
    <text evidence="1">The sequence shown here is derived from an EMBL/GenBank/DDBJ whole genome shotgun (WGS) entry which is preliminary data.</text>
</comment>
<gene>
    <name evidence="1" type="ORF">AVO44_11690</name>
</gene>
<name>A0A0X3TWW3_9RHOB</name>